<organism evidence="1">
    <name type="scientific">Sesamum latifolium</name>
    <dbReference type="NCBI Taxonomy" id="2727402"/>
    <lineage>
        <taxon>Eukaryota</taxon>
        <taxon>Viridiplantae</taxon>
        <taxon>Streptophyta</taxon>
        <taxon>Embryophyta</taxon>
        <taxon>Tracheophyta</taxon>
        <taxon>Spermatophyta</taxon>
        <taxon>Magnoliopsida</taxon>
        <taxon>eudicotyledons</taxon>
        <taxon>Gunneridae</taxon>
        <taxon>Pentapetalae</taxon>
        <taxon>asterids</taxon>
        <taxon>lamiids</taxon>
        <taxon>Lamiales</taxon>
        <taxon>Pedaliaceae</taxon>
        <taxon>Sesamum</taxon>
    </lineage>
</organism>
<dbReference type="EMBL" id="JACGWN010000003">
    <property type="protein sequence ID" value="KAL0456163.1"/>
    <property type="molecule type" value="Genomic_DNA"/>
</dbReference>
<protein>
    <recommendedName>
        <fullName evidence="2">Retrotransposon gag protein</fullName>
    </recommendedName>
</protein>
<dbReference type="PANTHER" id="PTHR33437:SF2">
    <property type="entry name" value="OS06G0361200 PROTEIN"/>
    <property type="match status" value="1"/>
</dbReference>
<name>A0AAW2XPT9_9LAMI</name>
<comment type="caution">
    <text evidence="1">The sequence shown here is derived from an EMBL/GenBank/DDBJ whole genome shotgun (WGS) entry which is preliminary data.</text>
</comment>
<dbReference type="PANTHER" id="PTHR33437">
    <property type="entry name" value="OS06G0361200 PROTEIN"/>
    <property type="match status" value="1"/>
</dbReference>
<reference evidence="1" key="2">
    <citation type="journal article" date="2024" name="Plant">
        <title>Genomic evolution and insights into agronomic trait innovations of Sesamum species.</title>
        <authorList>
            <person name="Miao H."/>
            <person name="Wang L."/>
            <person name="Qu L."/>
            <person name="Liu H."/>
            <person name="Sun Y."/>
            <person name="Le M."/>
            <person name="Wang Q."/>
            <person name="Wei S."/>
            <person name="Zheng Y."/>
            <person name="Lin W."/>
            <person name="Duan Y."/>
            <person name="Cao H."/>
            <person name="Xiong S."/>
            <person name="Wang X."/>
            <person name="Wei L."/>
            <person name="Li C."/>
            <person name="Ma Q."/>
            <person name="Ju M."/>
            <person name="Zhao R."/>
            <person name="Li G."/>
            <person name="Mu C."/>
            <person name="Tian Q."/>
            <person name="Mei H."/>
            <person name="Zhang T."/>
            <person name="Gao T."/>
            <person name="Zhang H."/>
        </authorList>
    </citation>
    <scope>NUCLEOTIDE SEQUENCE</scope>
    <source>
        <strain evidence="1">KEN1</strain>
    </source>
</reference>
<sequence>MTVNVASFKLKGIAKDNIALKNNVPYEKPQRKMTLKEMQAKQYPFLDADVPKIFDDLLEANLIDLPEMKRPEEAERKDDPKYCKYHRLVGHAIQDCFVFKNKVMQLARQGKISLEEDSAATNVIMIKSGYLNSNKNSCNVVHGGELLEKEDSSDTDDCMSTITFTDEDLLLGSKPKIVLCSLPDMYVNKK</sequence>
<gene>
    <name evidence="1" type="ORF">Slati_0955500</name>
</gene>
<dbReference type="AlphaFoldDB" id="A0AAW2XPT9"/>
<proteinExistence type="predicted"/>
<accession>A0AAW2XPT9</accession>
<evidence type="ECO:0000313" key="1">
    <source>
        <dbReference type="EMBL" id="KAL0456163.1"/>
    </source>
</evidence>
<reference evidence="1" key="1">
    <citation type="submission" date="2020-06" db="EMBL/GenBank/DDBJ databases">
        <authorList>
            <person name="Li T."/>
            <person name="Hu X."/>
            <person name="Zhang T."/>
            <person name="Song X."/>
            <person name="Zhang H."/>
            <person name="Dai N."/>
            <person name="Sheng W."/>
            <person name="Hou X."/>
            <person name="Wei L."/>
        </authorList>
    </citation>
    <scope>NUCLEOTIDE SEQUENCE</scope>
    <source>
        <strain evidence="1">KEN1</strain>
        <tissue evidence="1">Leaf</tissue>
    </source>
</reference>
<evidence type="ECO:0008006" key="2">
    <source>
        <dbReference type="Google" id="ProtNLM"/>
    </source>
</evidence>